<feature type="domain" description="Glycoside hydrolase family 5" evidence="4">
    <location>
        <begin position="95"/>
        <end position="387"/>
    </location>
</feature>
<accession>A0ABW3HHD5</accession>
<protein>
    <submittedName>
        <fullName evidence="5">Glycoside hydrolase family 5 protein</fullName>
        <ecNumber evidence="5">3.2.1.-</ecNumber>
    </submittedName>
</protein>
<dbReference type="PANTHER" id="PTHR31308:SF3">
    <property type="entry name" value="ENDOGLYCOCERAMIDASE"/>
    <property type="match status" value="1"/>
</dbReference>
<name>A0ABW3HHD5_9GAMM</name>
<evidence type="ECO:0000259" key="4">
    <source>
        <dbReference type="Pfam" id="PF00150"/>
    </source>
</evidence>
<dbReference type="RefSeq" id="WP_379068900.1">
    <property type="nucleotide sequence ID" value="NZ_JBHTIT010000001.1"/>
</dbReference>
<proteinExistence type="inferred from homology"/>
<dbReference type="EC" id="3.2.1.-" evidence="5"/>
<dbReference type="PANTHER" id="PTHR31308">
    <property type="match status" value="1"/>
</dbReference>
<evidence type="ECO:0000256" key="2">
    <source>
        <dbReference type="ARBA" id="ARBA00023295"/>
    </source>
</evidence>
<dbReference type="Proteomes" id="UP001597044">
    <property type="component" value="Unassembled WGS sequence"/>
</dbReference>
<dbReference type="InterPro" id="IPR001547">
    <property type="entry name" value="Glyco_hydro_5"/>
</dbReference>
<evidence type="ECO:0000313" key="6">
    <source>
        <dbReference type="Proteomes" id="UP001597044"/>
    </source>
</evidence>
<gene>
    <name evidence="5" type="ORF">ACFQ0F_02785</name>
</gene>
<evidence type="ECO:0000256" key="3">
    <source>
        <dbReference type="RuleBase" id="RU361153"/>
    </source>
</evidence>
<keyword evidence="2 3" id="KW-0326">Glycosidase</keyword>
<sequence length="512" mass="55634">MKANLLACLIASVVMVSCIDEGTRQEESTAASESAARAAPLPRLHAETGSRAGIYDEFDREVLLRGVNYTSLGDYYQGHPDLPPAVKPRPNDLPNMASLGFNVIRLVIHWSQLEPIRGELNQAYIREIREQVRAAEAQGMYVVLDMHQDAWGKHIATPAGEFCLPPLLQPAIGWDGAPDWATITDGLSTCRISIRELSPAVTAAFTNFWLDRNGIQSALVTTWGKLAAEFAAEPAVAGYDLLNEPHPGFLLGVSELLSTGSFYGRAIKAIRAAEAKAINGFSHIVFFEPTVDWSAFGATLPPLKGFTSDTNIVFAPHLYADSITIAPLSIEQGFQLAKLAADSLGTALWSGEWGWFGDPVENDAKLREYASFEDKYRIGGAWWVWRQACGDPHSLNESNGEIPGDQIALWRNGCPGDIDMGLVPEYALTLSRAYPRAAPGRLLTLSADIDTGAIELTGTTAKPGVLELWLPERIGTPKISGGEQAELKKMAGGFLLSLRVQDDYRVSVTPSR</sequence>
<evidence type="ECO:0000256" key="1">
    <source>
        <dbReference type="ARBA" id="ARBA00022801"/>
    </source>
</evidence>
<dbReference type="InterPro" id="IPR017853">
    <property type="entry name" value="GH"/>
</dbReference>
<keyword evidence="6" id="KW-1185">Reference proteome</keyword>
<dbReference type="EMBL" id="JBHTIT010000001">
    <property type="protein sequence ID" value="MFD0949326.1"/>
    <property type="molecule type" value="Genomic_DNA"/>
</dbReference>
<reference evidence="6" key="1">
    <citation type="journal article" date="2019" name="Int. J. Syst. Evol. Microbiol.">
        <title>The Global Catalogue of Microorganisms (GCM) 10K type strain sequencing project: providing services to taxonomists for standard genome sequencing and annotation.</title>
        <authorList>
            <consortium name="The Broad Institute Genomics Platform"/>
            <consortium name="The Broad Institute Genome Sequencing Center for Infectious Disease"/>
            <person name="Wu L."/>
            <person name="Ma J."/>
        </authorList>
    </citation>
    <scope>NUCLEOTIDE SEQUENCE [LARGE SCALE GENOMIC DNA]</scope>
    <source>
        <strain evidence="6">CCUG 63419</strain>
    </source>
</reference>
<comment type="similarity">
    <text evidence="3">Belongs to the glycosyl hydrolase 5 (cellulase A) family.</text>
</comment>
<dbReference type="SUPFAM" id="SSF51445">
    <property type="entry name" value="(Trans)glycosidases"/>
    <property type="match status" value="1"/>
</dbReference>
<organism evidence="5 6">
    <name type="scientific">Paraperlucidibaca wandonensis</name>
    <dbReference type="NCBI Taxonomy" id="1268273"/>
    <lineage>
        <taxon>Bacteria</taxon>
        <taxon>Pseudomonadati</taxon>
        <taxon>Pseudomonadota</taxon>
        <taxon>Gammaproteobacteria</taxon>
        <taxon>Moraxellales</taxon>
        <taxon>Moraxellaceae</taxon>
        <taxon>Paraperlucidibaca</taxon>
    </lineage>
</organism>
<keyword evidence="1 3" id="KW-0378">Hydrolase</keyword>
<dbReference type="InterPro" id="IPR052066">
    <property type="entry name" value="Glycosphingolipid_Hydrolases"/>
</dbReference>
<dbReference type="Gene3D" id="3.20.20.80">
    <property type="entry name" value="Glycosidases"/>
    <property type="match status" value="1"/>
</dbReference>
<dbReference type="Pfam" id="PF00150">
    <property type="entry name" value="Cellulase"/>
    <property type="match status" value="1"/>
</dbReference>
<evidence type="ECO:0000313" key="5">
    <source>
        <dbReference type="EMBL" id="MFD0949326.1"/>
    </source>
</evidence>
<comment type="caution">
    <text evidence="5">The sequence shown here is derived from an EMBL/GenBank/DDBJ whole genome shotgun (WGS) entry which is preliminary data.</text>
</comment>
<dbReference type="GO" id="GO:0016798">
    <property type="term" value="F:hydrolase activity, acting on glycosyl bonds"/>
    <property type="evidence" value="ECO:0007669"/>
    <property type="project" value="UniProtKB-KW"/>
</dbReference>
<dbReference type="PROSITE" id="PS51257">
    <property type="entry name" value="PROKAR_LIPOPROTEIN"/>
    <property type="match status" value="1"/>
</dbReference>